<organism evidence="6 7">
    <name type="scientific">Chryseosolibacter histidini</name>
    <dbReference type="NCBI Taxonomy" id="2782349"/>
    <lineage>
        <taxon>Bacteria</taxon>
        <taxon>Pseudomonadati</taxon>
        <taxon>Bacteroidota</taxon>
        <taxon>Cytophagia</taxon>
        <taxon>Cytophagales</taxon>
        <taxon>Chryseotaleaceae</taxon>
        <taxon>Chryseosolibacter</taxon>
    </lineage>
</organism>
<dbReference type="SUPFAM" id="SSF51735">
    <property type="entry name" value="NAD(P)-binding Rossmann-fold domains"/>
    <property type="match status" value="1"/>
</dbReference>
<dbReference type="InterPro" id="IPR036291">
    <property type="entry name" value="NAD(P)-bd_dom_sf"/>
</dbReference>
<reference evidence="6 7" key="1">
    <citation type="submission" date="2021-05" db="EMBL/GenBank/DDBJ databases">
        <title>A Polyphasic approach of four new species of the genus Ohtaekwangia: Ohtaekwangia histidinii sp. nov., Ohtaekwangia cretensis sp. nov., Ohtaekwangia indiensis sp. nov., Ohtaekwangia reichenbachii sp. nov. from diverse environment.</title>
        <authorList>
            <person name="Octaviana S."/>
        </authorList>
    </citation>
    <scope>NUCLEOTIDE SEQUENCE [LARGE SCALE GENOMIC DNA]</scope>
    <source>
        <strain evidence="6 7">PWU4</strain>
    </source>
</reference>
<dbReference type="GO" id="GO:0016491">
    <property type="term" value="F:oxidoreductase activity"/>
    <property type="evidence" value="ECO:0007669"/>
    <property type="project" value="UniProtKB-KW"/>
</dbReference>
<evidence type="ECO:0000313" key="7">
    <source>
        <dbReference type="Proteomes" id="UP001319200"/>
    </source>
</evidence>
<sequence>MANDRVHSLQKTLGWAATGVGVLLVANALYREFTRFRLDGKVVLITGGSRGLGLVLARAIAARGAKLAICARSADKIELARQQLERSGAEVMARTADVTDQEQVKTLVNDVVNYYGRIDVLINNAGTIQVGPQEAMLVDDYEQAMKTNFWAPLYAIHAALPHFRRQREGRIVNITSIGGKLAMPHLLPYSASKFAAVGLSEGMHAELKKENIHVTTVVPNLMRTGSPRNITVKGNHEAEYAWFKTAASSPLLSHDAEIAAQSIITALEYGQREAILSLSGKLATVVKGIAPGWVGALLTVADKFLPGYNGSLEKKKGYEAESHLSQGGVTVLSDQAALKNNEM</sequence>
<dbReference type="EMBL" id="JAHESF010000029">
    <property type="protein sequence ID" value="MBT1699749.1"/>
    <property type="molecule type" value="Genomic_DNA"/>
</dbReference>
<comment type="caution">
    <text evidence="6">The sequence shown here is derived from an EMBL/GenBank/DDBJ whole genome shotgun (WGS) entry which is preliminary data.</text>
</comment>
<dbReference type="PANTHER" id="PTHR44196">
    <property type="entry name" value="DEHYDROGENASE/REDUCTASE SDR FAMILY MEMBER 7B"/>
    <property type="match status" value="1"/>
</dbReference>
<feature type="transmembrane region" description="Helical" evidence="4">
    <location>
        <begin position="12"/>
        <end position="30"/>
    </location>
</feature>
<dbReference type="PRINTS" id="PR00081">
    <property type="entry name" value="GDHRDH"/>
</dbReference>
<evidence type="ECO:0000256" key="4">
    <source>
        <dbReference type="SAM" id="Phobius"/>
    </source>
</evidence>
<feature type="domain" description="Ketoreductase" evidence="5">
    <location>
        <begin position="41"/>
        <end position="211"/>
    </location>
</feature>
<keyword evidence="4" id="KW-0472">Membrane</keyword>
<dbReference type="AlphaFoldDB" id="A0AAP2DSM1"/>
<keyword evidence="4" id="KW-1133">Transmembrane helix</keyword>
<evidence type="ECO:0000256" key="1">
    <source>
        <dbReference type="ARBA" id="ARBA00006484"/>
    </source>
</evidence>
<comment type="similarity">
    <text evidence="1 3">Belongs to the short-chain dehydrogenases/reductases (SDR) family.</text>
</comment>
<accession>A0AAP2DSM1</accession>
<evidence type="ECO:0000313" key="6">
    <source>
        <dbReference type="EMBL" id="MBT1699749.1"/>
    </source>
</evidence>
<dbReference type="RefSeq" id="WP_254167902.1">
    <property type="nucleotide sequence ID" value="NZ_JAHESF010000029.1"/>
</dbReference>
<dbReference type="PANTHER" id="PTHR44196:SF1">
    <property type="entry name" value="DEHYDROGENASE_REDUCTASE SDR FAMILY MEMBER 7B"/>
    <property type="match status" value="1"/>
</dbReference>
<dbReference type="GO" id="GO:0016020">
    <property type="term" value="C:membrane"/>
    <property type="evidence" value="ECO:0007669"/>
    <property type="project" value="TreeGrafter"/>
</dbReference>
<dbReference type="InterPro" id="IPR057326">
    <property type="entry name" value="KR_dom"/>
</dbReference>
<dbReference type="InterPro" id="IPR002347">
    <property type="entry name" value="SDR_fam"/>
</dbReference>
<proteinExistence type="inferred from homology"/>
<name>A0AAP2DSM1_9BACT</name>
<dbReference type="Proteomes" id="UP001319200">
    <property type="component" value="Unassembled WGS sequence"/>
</dbReference>
<evidence type="ECO:0000259" key="5">
    <source>
        <dbReference type="SMART" id="SM00822"/>
    </source>
</evidence>
<dbReference type="PROSITE" id="PS00061">
    <property type="entry name" value="ADH_SHORT"/>
    <property type="match status" value="1"/>
</dbReference>
<dbReference type="PRINTS" id="PR00080">
    <property type="entry name" value="SDRFAMILY"/>
</dbReference>
<protein>
    <submittedName>
        <fullName evidence="6">SDR family NAD(P)-dependent oxidoreductase</fullName>
    </submittedName>
</protein>
<gene>
    <name evidence="6" type="ORF">KK083_22875</name>
</gene>
<dbReference type="Gene3D" id="3.40.50.720">
    <property type="entry name" value="NAD(P)-binding Rossmann-like Domain"/>
    <property type="match status" value="1"/>
</dbReference>
<dbReference type="InterPro" id="IPR020904">
    <property type="entry name" value="Sc_DH/Rdtase_CS"/>
</dbReference>
<keyword evidence="4" id="KW-0812">Transmembrane</keyword>
<keyword evidence="2" id="KW-0560">Oxidoreductase</keyword>
<evidence type="ECO:0000256" key="2">
    <source>
        <dbReference type="ARBA" id="ARBA00023002"/>
    </source>
</evidence>
<keyword evidence="7" id="KW-1185">Reference proteome</keyword>
<dbReference type="Pfam" id="PF00106">
    <property type="entry name" value="adh_short"/>
    <property type="match status" value="1"/>
</dbReference>
<dbReference type="SMART" id="SM00822">
    <property type="entry name" value="PKS_KR"/>
    <property type="match status" value="1"/>
</dbReference>
<evidence type="ECO:0000256" key="3">
    <source>
        <dbReference type="RuleBase" id="RU000363"/>
    </source>
</evidence>